<evidence type="ECO:0000313" key="2">
    <source>
        <dbReference type="EMBL" id="CAA9480738.1"/>
    </source>
</evidence>
<dbReference type="AlphaFoldDB" id="A0A6J4S1R3"/>
<sequence length="40" mass="4499">MLTLLVFHLNLPCPAKTGPRIPRRMPRPKPLQPGLAPLTR</sequence>
<dbReference type="EMBL" id="CADCVM010000141">
    <property type="protein sequence ID" value="CAA9480738.1"/>
    <property type="molecule type" value="Genomic_DNA"/>
</dbReference>
<name>A0A6J4S1R3_9ACTN</name>
<evidence type="ECO:0000256" key="1">
    <source>
        <dbReference type="SAM" id="MobiDB-lite"/>
    </source>
</evidence>
<feature type="region of interest" description="Disordered" evidence="1">
    <location>
        <begin position="16"/>
        <end position="40"/>
    </location>
</feature>
<proteinExistence type="predicted"/>
<gene>
    <name evidence="2" type="ORF">AVDCRST_MAG05-1266</name>
</gene>
<reference evidence="2" key="1">
    <citation type="submission" date="2020-02" db="EMBL/GenBank/DDBJ databases">
        <authorList>
            <person name="Meier V. D."/>
        </authorList>
    </citation>
    <scope>NUCLEOTIDE SEQUENCE</scope>
    <source>
        <strain evidence="2">AVDCRST_MAG05</strain>
    </source>
</reference>
<organism evidence="2">
    <name type="scientific">uncultured Rubrobacteraceae bacterium</name>
    <dbReference type="NCBI Taxonomy" id="349277"/>
    <lineage>
        <taxon>Bacteria</taxon>
        <taxon>Bacillati</taxon>
        <taxon>Actinomycetota</taxon>
        <taxon>Rubrobacteria</taxon>
        <taxon>Rubrobacterales</taxon>
        <taxon>Rubrobacteraceae</taxon>
        <taxon>environmental samples</taxon>
    </lineage>
</organism>
<accession>A0A6J4S1R3</accession>
<protein>
    <submittedName>
        <fullName evidence="2">Uncharacterized protein</fullName>
    </submittedName>
</protein>